<dbReference type="Gramene" id="OB04G13760.1">
    <property type="protein sequence ID" value="OB04G13760.1"/>
    <property type="gene ID" value="OB04G13760"/>
</dbReference>
<evidence type="ECO:0000313" key="1">
    <source>
        <dbReference type="EnsemblPlants" id="OB04G13760.1"/>
    </source>
</evidence>
<organism evidence="1">
    <name type="scientific">Oryza brachyantha</name>
    <name type="common">malo sina</name>
    <dbReference type="NCBI Taxonomy" id="4533"/>
    <lineage>
        <taxon>Eukaryota</taxon>
        <taxon>Viridiplantae</taxon>
        <taxon>Streptophyta</taxon>
        <taxon>Embryophyta</taxon>
        <taxon>Tracheophyta</taxon>
        <taxon>Spermatophyta</taxon>
        <taxon>Magnoliopsida</taxon>
        <taxon>Liliopsida</taxon>
        <taxon>Poales</taxon>
        <taxon>Poaceae</taxon>
        <taxon>BOP clade</taxon>
        <taxon>Oryzoideae</taxon>
        <taxon>Oryzeae</taxon>
        <taxon>Oryzinae</taxon>
        <taxon>Oryza</taxon>
    </lineage>
</organism>
<dbReference type="HOGENOM" id="CLU_163660_0_0_1"/>
<sequence>MLRGRGILPTKLFIWRSTLTRLDDPLNRLGGISPDRLLRERFNSTSDKLLAKDSGMVPSRLFLASSRVCRAVRLPKQSGRAPLSFMEDRNMRTMQRRNDAG</sequence>
<dbReference type="EnsemblPlants" id="OB04G13760.1">
    <property type="protein sequence ID" value="OB04G13760.1"/>
    <property type="gene ID" value="OB04G13760"/>
</dbReference>
<dbReference type="AlphaFoldDB" id="J3LW51"/>
<protein>
    <submittedName>
        <fullName evidence="1">Uncharacterized protein</fullName>
    </submittedName>
</protein>
<reference evidence="1" key="2">
    <citation type="submission" date="2013-04" db="UniProtKB">
        <authorList>
            <consortium name="EnsemblPlants"/>
        </authorList>
    </citation>
    <scope>IDENTIFICATION</scope>
</reference>
<dbReference type="eggNOG" id="ENOG502R5R1">
    <property type="taxonomic scope" value="Eukaryota"/>
</dbReference>
<evidence type="ECO:0000313" key="2">
    <source>
        <dbReference type="Proteomes" id="UP000006038"/>
    </source>
</evidence>
<keyword evidence="2" id="KW-1185">Reference proteome</keyword>
<accession>J3LW51</accession>
<proteinExistence type="predicted"/>
<dbReference type="Proteomes" id="UP000006038">
    <property type="component" value="Chromosome 4"/>
</dbReference>
<name>J3LW51_ORYBR</name>
<reference evidence="1" key="1">
    <citation type="journal article" date="2013" name="Nat. Commun.">
        <title>Whole-genome sequencing of Oryza brachyantha reveals mechanisms underlying Oryza genome evolution.</title>
        <authorList>
            <person name="Chen J."/>
            <person name="Huang Q."/>
            <person name="Gao D."/>
            <person name="Wang J."/>
            <person name="Lang Y."/>
            <person name="Liu T."/>
            <person name="Li B."/>
            <person name="Bai Z."/>
            <person name="Luis Goicoechea J."/>
            <person name="Liang C."/>
            <person name="Chen C."/>
            <person name="Zhang W."/>
            <person name="Sun S."/>
            <person name="Liao Y."/>
            <person name="Zhang X."/>
            <person name="Yang L."/>
            <person name="Song C."/>
            <person name="Wang M."/>
            <person name="Shi J."/>
            <person name="Liu G."/>
            <person name="Liu J."/>
            <person name="Zhou H."/>
            <person name="Zhou W."/>
            <person name="Yu Q."/>
            <person name="An N."/>
            <person name="Chen Y."/>
            <person name="Cai Q."/>
            <person name="Wang B."/>
            <person name="Liu B."/>
            <person name="Min J."/>
            <person name="Huang Y."/>
            <person name="Wu H."/>
            <person name="Li Z."/>
            <person name="Zhang Y."/>
            <person name="Yin Y."/>
            <person name="Song W."/>
            <person name="Jiang J."/>
            <person name="Jackson S.A."/>
            <person name="Wing R.A."/>
            <person name="Wang J."/>
            <person name="Chen M."/>
        </authorList>
    </citation>
    <scope>NUCLEOTIDE SEQUENCE [LARGE SCALE GENOMIC DNA]</scope>
    <source>
        <strain evidence="1">cv. IRGC 101232</strain>
    </source>
</reference>